<organism evidence="2 3">
    <name type="scientific">Ciona savignyi</name>
    <name type="common">Pacific transparent sea squirt</name>
    <dbReference type="NCBI Taxonomy" id="51511"/>
    <lineage>
        <taxon>Eukaryota</taxon>
        <taxon>Metazoa</taxon>
        <taxon>Chordata</taxon>
        <taxon>Tunicata</taxon>
        <taxon>Ascidiacea</taxon>
        <taxon>Phlebobranchia</taxon>
        <taxon>Cionidae</taxon>
        <taxon>Ciona</taxon>
    </lineage>
</organism>
<reference evidence="2" key="3">
    <citation type="submission" date="2025-09" db="UniProtKB">
        <authorList>
            <consortium name="Ensembl"/>
        </authorList>
    </citation>
    <scope>IDENTIFICATION</scope>
</reference>
<evidence type="ECO:0000313" key="3">
    <source>
        <dbReference type="Proteomes" id="UP000007875"/>
    </source>
</evidence>
<sequence length="172" mass="19487">MQTIRDTSRTILSVKCEELGNSTRSNGSEEAVRQNETFLDRLFLQLQAAMYDLHDTFFATSMEERMEIISQSRIIDVKSKPCTIDLRKPPKLSAATIKSMQRKKQEKMETMKGKQPVKQVKSKISHIWKDGSGKLNKQKSPPGPLKKPSKKAQQGTPCLRRNLSDALAPTVR</sequence>
<feature type="region of interest" description="Disordered" evidence="1">
    <location>
        <begin position="97"/>
        <end position="172"/>
    </location>
</feature>
<reference evidence="2" key="2">
    <citation type="submission" date="2025-08" db="UniProtKB">
        <authorList>
            <consortium name="Ensembl"/>
        </authorList>
    </citation>
    <scope>IDENTIFICATION</scope>
</reference>
<dbReference type="InterPro" id="IPR033207">
    <property type="entry name" value="CCP110"/>
</dbReference>
<evidence type="ECO:0000313" key="2">
    <source>
        <dbReference type="Ensembl" id="ENSCSAVP00000004139.1"/>
    </source>
</evidence>
<dbReference type="GO" id="GO:0032465">
    <property type="term" value="P:regulation of cytokinesis"/>
    <property type="evidence" value="ECO:0007669"/>
    <property type="project" value="InterPro"/>
</dbReference>
<reference evidence="3" key="1">
    <citation type="submission" date="2003-08" db="EMBL/GenBank/DDBJ databases">
        <authorList>
            <person name="Birren B."/>
            <person name="Nusbaum C."/>
            <person name="Abebe A."/>
            <person name="Abouelleil A."/>
            <person name="Adekoya E."/>
            <person name="Ait-zahra M."/>
            <person name="Allen N."/>
            <person name="Allen T."/>
            <person name="An P."/>
            <person name="Anderson M."/>
            <person name="Anderson S."/>
            <person name="Arachchi H."/>
            <person name="Armbruster J."/>
            <person name="Bachantsang P."/>
            <person name="Baldwin J."/>
            <person name="Barry A."/>
            <person name="Bayul T."/>
            <person name="Blitshsteyn B."/>
            <person name="Bloom T."/>
            <person name="Blye J."/>
            <person name="Boguslavskiy L."/>
            <person name="Borowsky M."/>
            <person name="Boukhgalter B."/>
            <person name="Brunache A."/>
            <person name="Butler J."/>
            <person name="Calixte N."/>
            <person name="Calvo S."/>
            <person name="Camarata J."/>
            <person name="Campo K."/>
            <person name="Chang J."/>
            <person name="Cheshatsang Y."/>
            <person name="Citroen M."/>
            <person name="Collymore A."/>
            <person name="Considine T."/>
            <person name="Cook A."/>
            <person name="Cooke P."/>
            <person name="Corum B."/>
            <person name="Cuomo C."/>
            <person name="David R."/>
            <person name="Dawoe T."/>
            <person name="Degray S."/>
            <person name="Dodge S."/>
            <person name="Dooley K."/>
            <person name="Dorje P."/>
            <person name="Dorjee K."/>
            <person name="Dorris L."/>
            <person name="Duffey N."/>
            <person name="Dupes A."/>
            <person name="Elkins T."/>
            <person name="Engels R."/>
            <person name="Erickson J."/>
            <person name="Farina A."/>
            <person name="Faro S."/>
            <person name="Ferreira P."/>
            <person name="Fischer H."/>
            <person name="Fitzgerald M."/>
            <person name="Foley K."/>
            <person name="Gage D."/>
            <person name="Galagan J."/>
            <person name="Gearin G."/>
            <person name="Gnerre S."/>
            <person name="Gnirke A."/>
            <person name="Goyette A."/>
            <person name="Graham J."/>
            <person name="Grandbois E."/>
            <person name="Gyaltsen K."/>
            <person name="Hafez N."/>
            <person name="Hagopian D."/>
            <person name="Hagos B."/>
            <person name="Hall J."/>
            <person name="Hatcher B."/>
            <person name="Heller A."/>
            <person name="Higgins H."/>
            <person name="Honan T."/>
            <person name="Horn A."/>
            <person name="Houde N."/>
            <person name="Hughes L."/>
            <person name="Hulme W."/>
            <person name="Husby E."/>
            <person name="Iliev I."/>
            <person name="Jaffe D."/>
            <person name="Jones C."/>
            <person name="Kamal M."/>
            <person name="Kamat A."/>
            <person name="Kamvysselis M."/>
            <person name="Karlsson E."/>
            <person name="Kells C."/>
            <person name="Kieu A."/>
            <person name="Kisner P."/>
            <person name="Kodira C."/>
            <person name="Kulbokas E."/>
            <person name="Labutti K."/>
            <person name="Lama D."/>
            <person name="Landers T."/>
            <person name="Leger J."/>
            <person name="Levine S."/>
            <person name="Lewis D."/>
            <person name="Lewis T."/>
            <person name="Lindblad-toh K."/>
            <person name="Liu X."/>
            <person name="Lokyitsang T."/>
            <person name="Lokyitsang Y."/>
            <person name="Lucien O."/>
            <person name="Lui A."/>
            <person name="Ma L.J."/>
            <person name="Mabbitt R."/>
            <person name="Macdonald J."/>
            <person name="Maclean C."/>
            <person name="Major J."/>
            <person name="Manning J."/>
            <person name="Marabella R."/>
            <person name="Maru K."/>
            <person name="Matthews C."/>
            <person name="Mauceli E."/>
            <person name="Mccarthy M."/>
            <person name="Mcdonough S."/>
            <person name="Mcghee T."/>
            <person name="Meldrim J."/>
            <person name="Meneus L."/>
            <person name="Mesirov J."/>
            <person name="Mihalev A."/>
            <person name="Mihova T."/>
            <person name="Mikkelsen T."/>
            <person name="Mlenga V."/>
            <person name="Moru K."/>
            <person name="Mozes J."/>
            <person name="Mulrain L."/>
            <person name="Munson G."/>
            <person name="Naylor J."/>
            <person name="Newes C."/>
            <person name="Nguyen C."/>
            <person name="Nguyen N."/>
            <person name="Nguyen T."/>
            <person name="Nicol R."/>
            <person name="Nielsen C."/>
            <person name="Nizzari M."/>
            <person name="Norbu C."/>
            <person name="Norbu N."/>
            <person name="O'donnell P."/>
            <person name="Okoawo O."/>
            <person name="O'leary S."/>
            <person name="Omotosho B."/>
            <person name="O'neill K."/>
            <person name="Osman S."/>
            <person name="Parker S."/>
            <person name="Perrin D."/>
            <person name="Phunkhang P."/>
            <person name="Piqani B."/>
            <person name="Purcell S."/>
            <person name="Rachupka T."/>
            <person name="Ramasamy U."/>
            <person name="Rameau R."/>
            <person name="Ray V."/>
            <person name="Raymond C."/>
            <person name="Retta R."/>
            <person name="Richardson S."/>
            <person name="Rise C."/>
            <person name="Rodriguez J."/>
            <person name="Rogers J."/>
            <person name="Rogov P."/>
            <person name="Rutman M."/>
            <person name="Schupbach R."/>
            <person name="Seaman C."/>
            <person name="Settipalli S."/>
            <person name="Sharpe T."/>
            <person name="Sheridan J."/>
            <person name="Sherpa N."/>
            <person name="Shi J."/>
            <person name="Smirnov S."/>
            <person name="Smith C."/>
            <person name="Sougnez C."/>
            <person name="Spencer B."/>
            <person name="Stalker J."/>
            <person name="Stange-thomann N."/>
            <person name="Stavropoulos S."/>
            <person name="Stetson K."/>
            <person name="Stone C."/>
            <person name="Stone S."/>
            <person name="Stubbs M."/>
            <person name="Talamas J."/>
            <person name="Tchuinga P."/>
            <person name="Tenzing P."/>
            <person name="Tesfaye S."/>
            <person name="Theodore J."/>
            <person name="Thoulutsang Y."/>
            <person name="Topham K."/>
            <person name="Towey S."/>
            <person name="Tsamla T."/>
            <person name="Tsomo N."/>
            <person name="Vallee D."/>
            <person name="Vassiliev H."/>
            <person name="Venkataraman V."/>
            <person name="Vinson J."/>
            <person name="Vo A."/>
            <person name="Wade C."/>
            <person name="Wang S."/>
            <person name="Wangchuk T."/>
            <person name="Wangdi T."/>
            <person name="Whittaker C."/>
            <person name="Wilkinson J."/>
            <person name="Wu Y."/>
            <person name="Wyman D."/>
            <person name="Yadav S."/>
            <person name="Yang S."/>
            <person name="Yang X."/>
            <person name="Yeager S."/>
            <person name="Yee E."/>
            <person name="Young G."/>
            <person name="Zainoun J."/>
            <person name="Zembeck L."/>
            <person name="Zimmer A."/>
            <person name="Zody M."/>
            <person name="Lander E."/>
        </authorList>
    </citation>
    <scope>NUCLEOTIDE SEQUENCE [LARGE SCALE GENOMIC DNA]</scope>
</reference>
<name>H2YFP1_CIOSA</name>
<dbReference type="GO" id="GO:0032053">
    <property type="term" value="P:ciliary basal body organization"/>
    <property type="evidence" value="ECO:0007669"/>
    <property type="project" value="TreeGrafter"/>
</dbReference>
<proteinExistence type="predicted"/>
<dbReference type="AlphaFoldDB" id="H2YFP1"/>
<accession>H2YFP1</accession>
<dbReference type="PANTHER" id="PTHR13594:SF1">
    <property type="entry name" value="CENTRIOLAR COILED-COIL PROTEIN OF 110 KDA"/>
    <property type="match status" value="1"/>
</dbReference>
<dbReference type="Ensembl" id="ENSCSAVT00000004202.1">
    <property type="protein sequence ID" value="ENSCSAVP00000004139.1"/>
    <property type="gene ID" value="ENSCSAVG00000002436.1"/>
</dbReference>
<dbReference type="HOGENOM" id="CLU_1554733_0_0_1"/>
<dbReference type="GO" id="GO:0007099">
    <property type="term" value="P:centriole replication"/>
    <property type="evidence" value="ECO:0007669"/>
    <property type="project" value="InterPro"/>
</dbReference>
<evidence type="ECO:0000256" key="1">
    <source>
        <dbReference type="SAM" id="MobiDB-lite"/>
    </source>
</evidence>
<dbReference type="GO" id="GO:1903723">
    <property type="term" value="P:negative regulation of centriole elongation"/>
    <property type="evidence" value="ECO:0007669"/>
    <property type="project" value="TreeGrafter"/>
</dbReference>
<dbReference type="Proteomes" id="UP000007875">
    <property type="component" value="Unassembled WGS sequence"/>
</dbReference>
<keyword evidence="3" id="KW-1185">Reference proteome</keyword>
<dbReference type="GO" id="GO:0005814">
    <property type="term" value="C:centriole"/>
    <property type="evidence" value="ECO:0007669"/>
    <property type="project" value="InterPro"/>
</dbReference>
<dbReference type="PANTHER" id="PTHR13594">
    <property type="entry name" value="CENTRIOLAR COILED-COIL PROTEIN OF 110 KDA"/>
    <property type="match status" value="1"/>
</dbReference>
<protein>
    <submittedName>
        <fullName evidence="2">Uncharacterized protein</fullName>
    </submittedName>
</protein>